<reference evidence="6" key="1">
    <citation type="submission" date="2022-10" db="EMBL/GenBank/DDBJ databases">
        <title>Roseovarius pelagicus sp. nov., isolated from Arctic seawater.</title>
        <authorList>
            <person name="Hong Y.W."/>
            <person name="Hwang C.Y."/>
        </authorList>
    </citation>
    <scope>NUCLEOTIDE SEQUENCE</scope>
    <source>
        <strain evidence="6">HL-MP18</strain>
    </source>
</reference>
<evidence type="ECO:0000256" key="4">
    <source>
        <dbReference type="ARBA" id="ARBA00023239"/>
    </source>
</evidence>
<proteinExistence type="inferred from homology"/>
<evidence type="ECO:0000313" key="7">
    <source>
        <dbReference type="Proteomes" id="UP001064087"/>
    </source>
</evidence>
<dbReference type="Pfam" id="PF04828">
    <property type="entry name" value="GFA"/>
    <property type="match status" value="1"/>
</dbReference>
<evidence type="ECO:0000256" key="1">
    <source>
        <dbReference type="ARBA" id="ARBA00005495"/>
    </source>
</evidence>
<comment type="similarity">
    <text evidence="1">Belongs to the Gfa family.</text>
</comment>
<protein>
    <submittedName>
        <fullName evidence="6">GFA family protein</fullName>
    </submittedName>
</protein>
<dbReference type="PROSITE" id="PS51891">
    <property type="entry name" value="CENP_V_GFA"/>
    <property type="match status" value="1"/>
</dbReference>
<organism evidence="6 7">
    <name type="scientific">Roseovarius pelagicus</name>
    <dbReference type="NCBI Taxonomy" id="2980108"/>
    <lineage>
        <taxon>Bacteria</taxon>
        <taxon>Pseudomonadati</taxon>
        <taxon>Pseudomonadota</taxon>
        <taxon>Alphaproteobacteria</taxon>
        <taxon>Rhodobacterales</taxon>
        <taxon>Roseobacteraceae</taxon>
        <taxon>Roseovarius</taxon>
    </lineage>
</organism>
<evidence type="ECO:0000259" key="5">
    <source>
        <dbReference type="PROSITE" id="PS51891"/>
    </source>
</evidence>
<sequence length="132" mass="13846">MPKTYQGGCLCGNVRFAAKGPAGNPHTCACKMCQRHSGAPITAWVEFPASCVAWTGPGGAPRLWRSSEISSRAFCPDCGSSLGAVDDAPVVALLLGCFDQAGRAELAPQSQSFRARAPKWVHVDQAPKSQTA</sequence>
<dbReference type="Gene3D" id="3.90.1590.10">
    <property type="entry name" value="glutathione-dependent formaldehyde- activating enzyme (gfa)"/>
    <property type="match status" value="1"/>
</dbReference>
<keyword evidence="3" id="KW-0862">Zinc</keyword>
<accession>A0ABY6D6X0</accession>
<dbReference type="PANTHER" id="PTHR33337:SF40">
    <property type="entry name" value="CENP-V_GFA DOMAIN-CONTAINING PROTEIN-RELATED"/>
    <property type="match status" value="1"/>
</dbReference>
<dbReference type="Proteomes" id="UP001064087">
    <property type="component" value="Chromosome"/>
</dbReference>
<gene>
    <name evidence="6" type="ORF">N7U68_10745</name>
</gene>
<dbReference type="EMBL" id="CP106738">
    <property type="protein sequence ID" value="UXX81619.1"/>
    <property type="molecule type" value="Genomic_DNA"/>
</dbReference>
<evidence type="ECO:0000313" key="6">
    <source>
        <dbReference type="EMBL" id="UXX81619.1"/>
    </source>
</evidence>
<keyword evidence="2" id="KW-0479">Metal-binding</keyword>
<dbReference type="InterPro" id="IPR006913">
    <property type="entry name" value="CENP-V/GFA"/>
</dbReference>
<keyword evidence="4" id="KW-0456">Lyase</keyword>
<dbReference type="InterPro" id="IPR011057">
    <property type="entry name" value="Mss4-like_sf"/>
</dbReference>
<evidence type="ECO:0000256" key="3">
    <source>
        <dbReference type="ARBA" id="ARBA00022833"/>
    </source>
</evidence>
<dbReference type="RefSeq" id="WP_165195641.1">
    <property type="nucleotide sequence ID" value="NZ_CP106738.1"/>
</dbReference>
<feature type="domain" description="CENP-V/GFA" evidence="5">
    <location>
        <begin position="5"/>
        <end position="121"/>
    </location>
</feature>
<name>A0ABY6D6X0_9RHOB</name>
<dbReference type="SUPFAM" id="SSF51316">
    <property type="entry name" value="Mss4-like"/>
    <property type="match status" value="1"/>
</dbReference>
<dbReference type="PANTHER" id="PTHR33337">
    <property type="entry name" value="GFA DOMAIN-CONTAINING PROTEIN"/>
    <property type="match status" value="1"/>
</dbReference>
<evidence type="ECO:0000256" key="2">
    <source>
        <dbReference type="ARBA" id="ARBA00022723"/>
    </source>
</evidence>
<keyword evidence="7" id="KW-1185">Reference proteome</keyword>